<organism evidence="2 3">
    <name type="scientific">Sphingobium fontiphilum</name>
    <dbReference type="NCBI Taxonomy" id="944425"/>
    <lineage>
        <taxon>Bacteria</taxon>
        <taxon>Pseudomonadati</taxon>
        <taxon>Pseudomonadota</taxon>
        <taxon>Alphaproteobacteria</taxon>
        <taxon>Sphingomonadales</taxon>
        <taxon>Sphingomonadaceae</taxon>
        <taxon>Sphingobium</taxon>
    </lineage>
</organism>
<dbReference type="InterPro" id="IPR000674">
    <property type="entry name" value="Ald_Oxase/Xan_DH_a/b"/>
</dbReference>
<dbReference type="InterPro" id="IPR052516">
    <property type="entry name" value="N-heterocyclic_Hydroxylase"/>
</dbReference>
<dbReference type="SMART" id="SM01008">
    <property type="entry name" value="Ald_Xan_dh_C"/>
    <property type="match status" value="1"/>
</dbReference>
<gene>
    <name evidence="2" type="ORF">GGR44_002996</name>
</gene>
<dbReference type="RefSeq" id="WP_183956259.1">
    <property type="nucleotide sequence ID" value="NZ_JACIEB010000008.1"/>
</dbReference>
<dbReference type="AlphaFoldDB" id="A0A7W6DNT9"/>
<dbReference type="Pfam" id="PF02738">
    <property type="entry name" value="MoCoBD_1"/>
    <property type="match status" value="1"/>
</dbReference>
<dbReference type="InterPro" id="IPR046867">
    <property type="entry name" value="AldOxase/xan_DH_MoCoBD2"/>
</dbReference>
<keyword evidence="2" id="KW-0560">Oxidoreductase</keyword>
<dbReference type="PANTHER" id="PTHR47495">
    <property type="entry name" value="ALDEHYDE DEHYDROGENASE"/>
    <property type="match status" value="1"/>
</dbReference>
<dbReference type="Proteomes" id="UP000552757">
    <property type="component" value="Unassembled WGS sequence"/>
</dbReference>
<dbReference type="InterPro" id="IPR006311">
    <property type="entry name" value="TAT_signal"/>
</dbReference>
<comment type="caution">
    <text evidence="2">The sequence shown here is derived from an EMBL/GenBank/DDBJ whole genome shotgun (WGS) entry which is preliminary data.</text>
</comment>
<sequence>MSAATLSRRSFISASLIAGGGLLFDLNVPLARAADGTPTILTAFIRILPDNRVIIGAKNAEIGQGAKTMLPMLIAEELDVDWAQVTIEQTHADQSIFGGQVAGGSRTTPREWVPTRRAGAAARAMLVSAAAAQWGVPAERLKTASGKVSDPASGKSLTYAALAVAAAKLPAPDPEKLTLKDAADFRIIGQSIIGPDTPAIVAGKPLFGIDFKLPGMLYAVIENCPAFGGTLKSANIDEVKALPGVAHVLTIKGDGQPESLFDGVAILSKSWWSANKAREALKVEWDDSAVSGFSTEGYAKQAAARRTGKADGDIIRKGDVDAAFAAAAKTVKADYSYPFLAHGTLEPQNCTALFKDGAIEIWAPTQYPENGRSLVAKALNLPPEKIRINFTRIGGGFGRRLMNDYMVRAAVIAAKLPGVPVKLLYSRQDDMRRDFYRPAGWHGFRAALDAKGKLTAFHDHFITFGKDGEPVRAAEMPEYEPPVEFVDNVVMEQSFLSTNMPTGWLRAPGSNALAFVTQAFLDEVAQAAGKDLPTLMLELLGADREIPRGDRSPPFVTARAKAVIEKVCAMAGWDQRARMPKGSGKGFAFYFSHMGYFAEVVEVAIVDSMPKVKTVWVAGDIGSQIINPLNAMHQAQGSVIEGLTQALAGQSITQVAGAVEQSNFDGHPLLRIPDTPDILVEFIRTDYPPTGLGEPALPPVIPAMVNAVHAATGRRIRSLPVTPDMLA</sequence>
<dbReference type="PROSITE" id="PS51318">
    <property type="entry name" value="TAT"/>
    <property type="match status" value="1"/>
</dbReference>
<protein>
    <submittedName>
        <fullName evidence="2">Isoquinoline 1-oxidoreductase beta subunit</fullName>
        <ecNumber evidence="2">1.3.99.16</ecNumber>
    </submittedName>
</protein>
<accession>A0A7W6DNT9</accession>
<evidence type="ECO:0000259" key="1">
    <source>
        <dbReference type="SMART" id="SM01008"/>
    </source>
</evidence>
<reference evidence="2 3" key="1">
    <citation type="submission" date="2020-08" db="EMBL/GenBank/DDBJ databases">
        <title>Genomic Encyclopedia of Type Strains, Phase IV (KMG-IV): sequencing the most valuable type-strain genomes for metagenomic binning, comparative biology and taxonomic classification.</title>
        <authorList>
            <person name="Goeker M."/>
        </authorList>
    </citation>
    <scope>NUCLEOTIDE SEQUENCE [LARGE SCALE GENOMIC DNA]</scope>
    <source>
        <strain evidence="2 3">DSM 29348</strain>
    </source>
</reference>
<dbReference type="InterPro" id="IPR008274">
    <property type="entry name" value="AldOxase/xan_DH_MoCoBD1"/>
</dbReference>
<name>A0A7W6DNT9_9SPHN</name>
<dbReference type="PANTHER" id="PTHR47495:SF3">
    <property type="entry name" value="BLR6219 PROTEIN"/>
    <property type="match status" value="1"/>
</dbReference>
<feature type="domain" description="Aldehyde oxidase/xanthine dehydrogenase a/b hammerhead" evidence="1">
    <location>
        <begin position="202"/>
        <end position="289"/>
    </location>
</feature>
<dbReference type="EC" id="1.3.99.16" evidence="2"/>
<dbReference type="PIRSF" id="PIRSF036389">
    <property type="entry name" value="IOR_B"/>
    <property type="match status" value="1"/>
</dbReference>
<dbReference type="InterPro" id="IPR037165">
    <property type="entry name" value="AldOxase/xan_DH_Mopterin-bd_sf"/>
</dbReference>
<keyword evidence="3" id="KW-1185">Reference proteome</keyword>
<dbReference type="SUPFAM" id="SSF56003">
    <property type="entry name" value="Molybdenum cofactor-binding domain"/>
    <property type="match status" value="2"/>
</dbReference>
<evidence type="ECO:0000313" key="2">
    <source>
        <dbReference type="EMBL" id="MBB3983308.1"/>
    </source>
</evidence>
<dbReference type="GO" id="GO:0047121">
    <property type="term" value="F:isoquinoline 1-oxidoreductase activity"/>
    <property type="evidence" value="ECO:0007669"/>
    <property type="project" value="UniProtKB-EC"/>
</dbReference>
<dbReference type="Gene3D" id="3.90.1170.50">
    <property type="entry name" value="Aldehyde oxidase/xanthine dehydrogenase, a/b hammerhead"/>
    <property type="match status" value="1"/>
</dbReference>
<proteinExistence type="predicted"/>
<dbReference type="Pfam" id="PF20256">
    <property type="entry name" value="MoCoBD_2"/>
    <property type="match status" value="2"/>
</dbReference>
<evidence type="ECO:0000313" key="3">
    <source>
        <dbReference type="Proteomes" id="UP000552757"/>
    </source>
</evidence>
<dbReference type="InterPro" id="IPR012368">
    <property type="entry name" value="OxRdtase_Mopterin-bd_su_IorB"/>
</dbReference>
<dbReference type="EMBL" id="JACIEB010000008">
    <property type="protein sequence ID" value="MBB3983308.1"/>
    <property type="molecule type" value="Genomic_DNA"/>
</dbReference>
<dbReference type="Gene3D" id="3.30.365.10">
    <property type="entry name" value="Aldehyde oxidase/xanthine dehydrogenase, molybdopterin binding domain"/>
    <property type="match status" value="4"/>
</dbReference>